<reference evidence="6" key="2">
    <citation type="submission" date="2021-05" db="EMBL/GenBank/DDBJ databases">
        <title>Protein family content uncovers lineage relationships and bacterial pathway maintenance mechanisms in DPANN archaea.</title>
        <authorList>
            <person name="Castelle C.J."/>
            <person name="Meheust R."/>
            <person name="Jaffe A.L."/>
            <person name="Seitz K."/>
            <person name="Gong X."/>
            <person name="Baker B.J."/>
            <person name="Banfield J.F."/>
        </authorList>
    </citation>
    <scope>NUCLEOTIDE SEQUENCE</scope>
    <source>
        <strain evidence="6">RIFCSPLOWO2_01_FULL_58_19</strain>
    </source>
</reference>
<dbReference type="GO" id="GO:0009249">
    <property type="term" value="P:protein lipoylation"/>
    <property type="evidence" value="ECO:0007669"/>
    <property type="project" value="TreeGrafter"/>
</dbReference>
<comment type="caution">
    <text evidence="6">The sequence shown here is derived from an EMBL/GenBank/DDBJ whole genome shotgun (WGS) entry which is preliminary data.</text>
</comment>
<comment type="subunit">
    <text evidence="3">The glycine cleavage system is composed of four proteins: P, T, L and H.</text>
</comment>
<comment type="cofactor">
    <cofactor evidence="3">
        <name>(R)-lipoate</name>
        <dbReference type="ChEBI" id="CHEBI:83088"/>
    </cofactor>
    <text evidence="3">Binds 1 lipoyl cofactor covalently.</text>
</comment>
<dbReference type="PANTHER" id="PTHR11715">
    <property type="entry name" value="GLYCINE CLEAVAGE SYSTEM H PROTEIN"/>
    <property type="match status" value="1"/>
</dbReference>
<evidence type="ECO:0000313" key="6">
    <source>
        <dbReference type="EMBL" id="MBS3063347.1"/>
    </source>
</evidence>
<dbReference type="PROSITE" id="PS00189">
    <property type="entry name" value="LIPOYL"/>
    <property type="match status" value="1"/>
</dbReference>
<dbReference type="Proteomes" id="UP000678237">
    <property type="component" value="Unassembled WGS sequence"/>
</dbReference>
<reference evidence="6" key="1">
    <citation type="submission" date="2021-03" db="EMBL/GenBank/DDBJ databases">
        <authorList>
            <person name="Jaffe A."/>
        </authorList>
    </citation>
    <scope>NUCLEOTIDE SEQUENCE</scope>
    <source>
        <strain evidence="6">RIFCSPLOWO2_01_FULL_58_19</strain>
    </source>
</reference>
<dbReference type="NCBIfam" id="NF002270">
    <property type="entry name" value="PRK01202.1"/>
    <property type="match status" value="1"/>
</dbReference>
<evidence type="ECO:0000256" key="4">
    <source>
        <dbReference type="PIRSR" id="PIRSR617453-50"/>
    </source>
</evidence>
<dbReference type="AlphaFoldDB" id="A0A8T4L9K5"/>
<dbReference type="GO" id="GO:0005960">
    <property type="term" value="C:glycine cleavage complex"/>
    <property type="evidence" value="ECO:0007669"/>
    <property type="project" value="InterPro"/>
</dbReference>
<evidence type="ECO:0000313" key="7">
    <source>
        <dbReference type="Proteomes" id="UP000678237"/>
    </source>
</evidence>
<dbReference type="SUPFAM" id="SSF51230">
    <property type="entry name" value="Single hybrid motif"/>
    <property type="match status" value="1"/>
</dbReference>
<dbReference type="InterPro" id="IPR011053">
    <property type="entry name" value="Single_hybrid_motif"/>
</dbReference>
<gene>
    <name evidence="3 6" type="primary">gcvH</name>
    <name evidence="6" type="ORF">J4203_05745</name>
</gene>
<proteinExistence type="inferred from homology"/>
<dbReference type="PROSITE" id="PS50968">
    <property type="entry name" value="BIOTINYL_LIPOYL"/>
    <property type="match status" value="1"/>
</dbReference>
<dbReference type="Pfam" id="PF01597">
    <property type="entry name" value="GCV_H"/>
    <property type="match status" value="1"/>
</dbReference>
<dbReference type="HAMAP" id="MF_00272">
    <property type="entry name" value="GcvH"/>
    <property type="match status" value="1"/>
</dbReference>
<evidence type="ECO:0000259" key="5">
    <source>
        <dbReference type="PROSITE" id="PS50968"/>
    </source>
</evidence>
<name>A0A8T4L9K5_9ARCH</name>
<dbReference type="NCBIfam" id="TIGR00527">
    <property type="entry name" value="gcvH"/>
    <property type="match status" value="1"/>
</dbReference>
<dbReference type="CDD" id="cd06848">
    <property type="entry name" value="GCS_H"/>
    <property type="match status" value="1"/>
</dbReference>
<protein>
    <recommendedName>
        <fullName evidence="3">Probable glycine cleavage system H protein</fullName>
    </recommendedName>
</protein>
<keyword evidence="2 3" id="KW-0450">Lipoyl</keyword>
<dbReference type="Gene3D" id="2.40.50.100">
    <property type="match status" value="1"/>
</dbReference>
<evidence type="ECO:0000256" key="3">
    <source>
        <dbReference type="HAMAP-Rule" id="MF_00272"/>
    </source>
</evidence>
<sequence>MENPRELRYTKEHEWVKIEGDTATMGISDYAQHALTDIVYVELPKEGREFKQFESIAVVESVKSVSDVYAPLSGKVTELNKAVTEKPELVNKEPFTAGWLFRFKAKDLNELNNLMTAEQYDAYLASLKH</sequence>
<accession>A0A8T4L9K5</accession>
<comment type="function">
    <text evidence="3">The glycine cleavage system catalyzes the degradation of glycine. The H protein shuttles the methylamine group of glycine from the P protein to the T protein.</text>
</comment>
<feature type="domain" description="Lipoyl-binding" evidence="5">
    <location>
        <begin position="22"/>
        <end position="104"/>
    </location>
</feature>
<dbReference type="InterPro" id="IPR003016">
    <property type="entry name" value="2-oxoA_DH_lipoyl-BS"/>
</dbReference>
<dbReference type="GO" id="GO:0019464">
    <property type="term" value="P:glycine decarboxylation via glycine cleavage system"/>
    <property type="evidence" value="ECO:0007669"/>
    <property type="project" value="UniProtKB-UniRule"/>
</dbReference>
<evidence type="ECO:0000256" key="1">
    <source>
        <dbReference type="ARBA" id="ARBA00009249"/>
    </source>
</evidence>
<dbReference type="InterPro" id="IPR033753">
    <property type="entry name" value="GCV_H/Fam206"/>
</dbReference>
<dbReference type="InterPro" id="IPR017453">
    <property type="entry name" value="GCV_H_sub"/>
</dbReference>
<dbReference type="EMBL" id="JAGVWE010000005">
    <property type="protein sequence ID" value="MBS3063347.1"/>
    <property type="molecule type" value="Genomic_DNA"/>
</dbReference>
<comment type="similarity">
    <text evidence="1 3">Belongs to the GcvH family.</text>
</comment>
<evidence type="ECO:0000256" key="2">
    <source>
        <dbReference type="ARBA" id="ARBA00022823"/>
    </source>
</evidence>
<organism evidence="6 7">
    <name type="scientific">Candidatus Iainarchaeum sp</name>
    <dbReference type="NCBI Taxonomy" id="3101447"/>
    <lineage>
        <taxon>Archaea</taxon>
        <taxon>Candidatus Iainarchaeota</taxon>
        <taxon>Candidatus Iainarchaeia</taxon>
        <taxon>Candidatus Iainarchaeales</taxon>
        <taxon>Candidatus Iainarchaeaceae</taxon>
        <taxon>Candidatus Iainarchaeum</taxon>
    </lineage>
</organism>
<feature type="modified residue" description="N6-lipoyllysine" evidence="3 4">
    <location>
        <position position="63"/>
    </location>
</feature>
<dbReference type="PANTHER" id="PTHR11715:SF3">
    <property type="entry name" value="GLYCINE CLEAVAGE SYSTEM H PROTEIN-RELATED"/>
    <property type="match status" value="1"/>
</dbReference>
<dbReference type="GO" id="GO:0005829">
    <property type="term" value="C:cytosol"/>
    <property type="evidence" value="ECO:0007669"/>
    <property type="project" value="TreeGrafter"/>
</dbReference>
<dbReference type="InterPro" id="IPR000089">
    <property type="entry name" value="Biotin_lipoyl"/>
</dbReference>
<dbReference type="InterPro" id="IPR002930">
    <property type="entry name" value="GCV_H"/>
</dbReference>